<evidence type="ECO:0000256" key="2">
    <source>
        <dbReference type="ARBA" id="ARBA00023128"/>
    </source>
</evidence>
<reference evidence="6" key="1">
    <citation type="submission" date="2019-03" db="UniProtKB">
        <authorList>
            <consortium name="Ensembl"/>
        </authorList>
    </citation>
    <scope>IDENTIFICATION</scope>
</reference>
<dbReference type="PANTHER" id="PTHR46811">
    <property type="entry name" value="COILED-COIL-HELIX-COILED-COIL-HELIX DOMAIN-CONTAINING PROTEIN 7"/>
    <property type="match status" value="1"/>
</dbReference>
<dbReference type="PANTHER" id="PTHR46811:SF1">
    <property type="entry name" value="COILED-COIL-HELIX-COILED-COIL-HELIX DOMAIN-CONTAINING PROTEIN 7"/>
    <property type="match status" value="1"/>
</dbReference>
<dbReference type="GO" id="GO:0005758">
    <property type="term" value="C:mitochondrial intermembrane space"/>
    <property type="evidence" value="ECO:0007669"/>
    <property type="project" value="UniProtKB-SubCell"/>
</dbReference>
<dbReference type="Ensembl" id="ENSUMAT00000015714.1">
    <property type="protein sequence ID" value="ENSUMAP00000013244.1"/>
    <property type="gene ID" value="ENSUMAG00000009788.1"/>
</dbReference>
<dbReference type="SUPFAM" id="SSF47072">
    <property type="entry name" value="Cysteine alpha-hairpin motif"/>
    <property type="match status" value="1"/>
</dbReference>
<organism evidence="6">
    <name type="scientific">Ursus maritimus</name>
    <name type="common">Polar bear</name>
    <name type="synonym">Thalarctos maritimus</name>
    <dbReference type="NCBI Taxonomy" id="29073"/>
    <lineage>
        <taxon>Eukaryota</taxon>
        <taxon>Metazoa</taxon>
        <taxon>Chordata</taxon>
        <taxon>Craniata</taxon>
        <taxon>Vertebrata</taxon>
        <taxon>Euteleostomi</taxon>
        <taxon>Mammalia</taxon>
        <taxon>Eutheria</taxon>
        <taxon>Laurasiatheria</taxon>
        <taxon>Carnivora</taxon>
        <taxon>Caniformia</taxon>
        <taxon>Ursidae</taxon>
        <taxon>Ursus</taxon>
    </lineage>
</organism>
<dbReference type="InterPro" id="IPR051040">
    <property type="entry name" value="COX23"/>
</dbReference>
<evidence type="ECO:0000256" key="3">
    <source>
        <dbReference type="ARBA" id="ARBA00023157"/>
    </source>
</evidence>
<accession>A0A452TY16</accession>
<keyword evidence="2" id="KW-0496">Mitochondrion</keyword>
<evidence type="ECO:0000256" key="1">
    <source>
        <dbReference type="ARBA" id="ARBA00004569"/>
    </source>
</evidence>
<evidence type="ECO:0000256" key="4">
    <source>
        <dbReference type="ARBA" id="ARBA00038205"/>
    </source>
</evidence>
<dbReference type="AlphaFoldDB" id="A0A452TY16"/>
<evidence type="ECO:0000313" key="6">
    <source>
        <dbReference type="Ensembl" id="ENSUMAP00000013244"/>
    </source>
</evidence>
<gene>
    <name evidence="6" type="primary">CHCHD7</name>
</gene>
<comment type="subcellular location">
    <subcellularLocation>
        <location evidence="1">Mitochondrion intermembrane space</location>
    </subcellularLocation>
</comment>
<sequence>MVKFSKQMFLLKLGCTNYSTLILCDDQMYNKEVIIRMHAVFRAPRWLSRLSVRLLILAQDPGIKPCSGFPHSAGSLLVSLCTTPPPPPLAHACSFSNNKKTVKMPMVARRLRDPDINPCLSESDASTRCMDGNNYDREQCSTYFLKYKNCRKFWNSIMVQRRQNGVKPSMPTAAERDEILGAMGKMPY</sequence>
<proteinExistence type="inferred from homology"/>
<dbReference type="GO" id="GO:0033108">
    <property type="term" value="P:mitochondrial respiratory chain complex assembly"/>
    <property type="evidence" value="ECO:0007669"/>
    <property type="project" value="TreeGrafter"/>
</dbReference>
<protein>
    <recommendedName>
        <fullName evidence="5">Coiled-coil-helix-coiled-coil-helix domain-containing protein 7</fullName>
    </recommendedName>
</protein>
<comment type="similarity">
    <text evidence="4">Belongs to the CHCHD7 family.</text>
</comment>
<evidence type="ECO:0000256" key="5">
    <source>
        <dbReference type="ARBA" id="ARBA00039509"/>
    </source>
</evidence>
<keyword evidence="3" id="KW-1015">Disulfide bond</keyword>
<dbReference type="InterPro" id="IPR009069">
    <property type="entry name" value="Cys_alpha_HP_mot_SF"/>
</dbReference>
<dbReference type="PROSITE" id="PS51808">
    <property type="entry name" value="CHCH"/>
    <property type="match status" value="1"/>
</dbReference>
<name>A0A452TY16_URSMA</name>
<dbReference type="GeneTree" id="ENSGT00390000001029"/>